<dbReference type="EMBL" id="CM017708">
    <property type="protein sequence ID" value="TYG57214.1"/>
    <property type="molecule type" value="Genomic_DNA"/>
</dbReference>
<reference evidence="1 2" key="1">
    <citation type="submission" date="2019-06" db="EMBL/GenBank/DDBJ databases">
        <title>WGS assembly of Gossypium darwinii.</title>
        <authorList>
            <person name="Chen Z.J."/>
            <person name="Sreedasyam A."/>
            <person name="Ando A."/>
            <person name="Song Q."/>
            <person name="De L."/>
            <person name="Hulse-Kemp A."/>
            <person name="Ding M."/>
            <person name="Ye W."/>
            <person name="Kirkbride R."/>
            <person name="Jenkins J."/>
            <person name="Plott C."/>
            <person name="Lovell J."/>
            <person name="Lin Y.-M."/>
            <person name="Vaughn R."/>
            <person name="Liu B."/>
            <person name="Li W."/>
            <person name="Simpson S."/>
            <person name="Scheffler B."/>
            <person name="Saski C."/>
            <person name="Grover C."/>
            <person name="Hu G."/>
            <person name="Conover J."/>
            <person name="Carlson J."/>
            <person name="Shu S."/>
            <person name="Boston L."/>
            <person name="Williams M."/>
            <person name="Peterson D."/>
            <person name="Mcgee K."/>
            <person name="Jones D."/>
            <person name="Wendel J."/>
            <person name="Stelly D."/>
            <person name="Grimwood J."/>
            <person name="Schmutz J."/>
        </authorList>
    </citation>
    <scope>NUCLEOTIDE SEQUENCE [LARGE SCALE GENOMIC DNA]</scope>
    <source>
        <strain evidence="1">1808015.09</strain>
    </source>
</reference>
<evidence type="ECO:0000313" key="1">
    <source>
        <dbReference type="EMBL" id="TYG57214.1"/>
    </source>
</evidence>
<feature type="non-terminal residue" evidence="1">
    <location>
        <position position="1"/>
    </location>
</feature>
<dbReference type="AlphaFoldDB" id="A0A5D2BID9"/>
<evidence type="ECO:0000313" key="2">
    <source>
        <dbReference type="Proteomes" id="UP000323506"/>
    </source>
</evidence>
<keyword evidence="2" id="KW-1185">Reference proteome</keyword>
<dbReference type="PANTHER" id="PTHR33116:SF86">
    <property type="entry name" value="REVERSE TRANSCRIPTASE DOMAIN-CONTAINING PROTEIN"/>
    <property type="match status" value="1"/>
</dbReference>
<proteinExistence type="predicted"/>
<organism evidence="1 2">
    <name type="scientific">Gossypium darwinii</name>
    <name type="common">Darwin's cotton</name>
    <name type="synonym">Gossypium barbadense var. darwinii</name>
    <dbReference type="NCBI Taxonomy" id="34276"/>
    <lineage>
        <taxon>Eukaryota</taxon>
        <taxon>Viridiplantae</taxon>
        <taxon>Streptophyta</taxon>
        <taxon>Embryophyta</taxon>
        <taxon>Tracheophyta</taxon>
        <taxon>Spermatophyta</taxon>
        <taxon>Magnoliopsida</taxon>
        <taxon>eudicotyledons</taxon>
        <taxon>Gunneridae</taxon>
        <taxon>Pentapetalae</taxon>
        <taxon>rosids</taxon>
        <taxon>malvids</taxon>
        <taxon>Malvales</taxon>
        <taxon>Malvaceae</taxon>
        <taxon>Malvoideae</taxon>
        <taxon>Gossypium</taxon>
    </lineage>
</organism>
<protein>
    <recommendedName>
        <fullName evidence="3">Reverse transcriptase zinc-binding domain-containing protein</fullName>
    </recommendedName>
</protein>
<sequence>QSIPTNAFSVFLAPKGIIEKLQSRMSLMWWTSNEKNCGRAMMAWDRMCHPQGMGGLGFRDLHLFNLALLGRQVWRLMHFIDTLCFKVLSAKNFPDGDVFRPKDCDKPSYTWSSITKAAEALQEGFVWLVGDGKTIDIRRDNW</sequence>
<dbReference type="PANTHER" id="PTHR33116">
    <property type="entry name" value="REVERSE TRANSCRIPTASE ZINC-BINDING DOMAIN-CONTAINING PROTEIN-RELATED-RELATED"/>
    <property type="match status" value="1"/>
</dbReference>
<dbReference type="Proteomes" id="UP000323506">
    <property type="component" value="Chromosome D08"/>
</dbReference>
<gene>
    <name evidence="1" type="ORF">ES288_D08G125000v1</name>
</gene>
<feature type="non-terminal residue" evidence="1">
    <location>
        <position position="142"/>
    </location>
</feature>
<name>A0A5D2BID9_GOSDA</name>
<evidence type="ECO:0008006" key="3">
    <source>
        <dbReference type="Google" id="ProtNLM"/>
    </source>
</evidence>
<accession>A0A5D2BID9</accession>